<protein>
    <submittedName>
        <fullName evidence="1">Uncharacterized protein</fullName>
    </submittedName>
</protein>
<organism evidence="1 2">
    <name type="scientific">Dipteronia sinensis</name>
    <dbReference type="NCBI Taxonomy" id="43782"/>
    <lineage>
        <taxon>Eukaryota</taxon>
        <taxon>Viridiplantae</taxon>
        <taxon>Streptophyta</taxon>
        <taxon>Embryophyta</taxon>
        <taxon>Tracheophyta</taxon>
        <taxon>Spermatophyta</taxon>
        <taxon>Magnoliopsida</taxon>
        <taxon>eudicotyledons</taxon>
        <taxon>Gunneridae</taxon>
        <taxon>Pentapetalae</taxon>
        <taxon>rosids</taxon>
        <taxon>malvids</taxon>
        <taxon>Sapindales</taxon>
        <taxon>Sapindaceae</taxon>
        <taxon>Hippocastanoideae</taxon>
        <taxon>Acereae</taxon>
        <taxon>Dipteronia</taxon>
    </lineage>
</organism>
<name>A0AAE0E589_9ROSI</name>
<gene>
    <name evidence="1" type="ORF">Dsin_016167</name>
</gene>
<dbReference type="AlphaFoldDB" id="A0AAE0E589"/>
<comment type="caution">
    <text evidence="1">The sequence shown here is derived from an EMBL/GenBank/DDBJ whole genome shotgun (WGS) entry which is preliminary data.</text>
</comment>
<sequence length="86" mass="9301">MSAEIRLRRKGSLEKCHVCQAVASLFGEGIGSSRVLNDGLNVVIGDGRRANFWDIVGGDSVQLKNVCPRIFALAVKKQGAVQEFGR</sequence>
<proteinExistence type="predicted"/>
<reference evidence="1" key="1">
    <citation type="journal article" date="2023" name="Plant J.">
        <title>Genome sequences and population genomics provide insights into the demographic history, inbreeding, and mutation load of two 'living fossil' tree species of Dipteronia.</title>
        <authorList>
            <person name="Feng Y."/>
            <person name="Comes H.P."/>
            <person name="Chen J."/>
            <person name="Zhu S."/>
            <person name="Lu R."/>
            <person name="Zhang X."/>
            <person name="Li P."/>
            <person name="Qiu J."/>
            <person name="Olsen K.M."/>
            <person name="Qiu Y."/>
        </authorList>
    </citation>
    <scope>NUCLEOTIDE SEQUENCE</scope>
    <source>
        <strain evidence="1">NBL</strain>
    </source>
</reference>
<dbReference type="EMBL" id="JANJYJ010000005">
    <property type="protein sequence ID" value="KAK3211461.1"/>
    <property type="molecule type" value="Genomic_DNA"/>
</dbReference>
<keyword evidence="2" id="KW-1185">Reference proteome</keyword>
<dbReference type="Proteomes" id="UP001281410">
    <property type="component" value="Unassembled WGS sequence"/>
</dbReference>
<evidence type="ECO:0000313" key="1">
    <source>
        <dbReference type="EMBL" id="KAK3211461.1"/>
    </source>
</evidence>
<evidence type="ECO:0000313" key="2">
    <source>
        <dbReference type="Proteomes" id="UP001281410"/>
    </source>
</evidence>
<accession>A0AAE0E589</accession>